<name>A0A8J3CCG6_9PSEU</name>
<dbReference type="SUPFAM" id="SSF52833">
    <property type="entry name" value="Thioredoxin-like"/>
    <property type="match status" value="1"/>
</dbReference>
<comment type="caution">
    <text evidence="2">The sequence shown here is derived from an EMBL/GenBank/DDBJ whole genome shotgun (WGS) entry which is preliminary data.</text>
</comment>
<dbReference type="InterPro" id="IPR011990">
    <property type="entry name" value="TPR-like_helical_dom_sf"/>
</dbReference>
<dbReference type="InterPro" id="IPR036249">
    <property type="entry name" value="Thioredoxin-like_sf"/>
</dbReference>
<accession>A0A8J3CCG6</accession>
<dbReference type="InterPro" id="IPR001853">
    <property type="entry name" value="DSBA-like_thioredoxin_dom"/>
</dbReference>
<reference evidence="2" key="2">
    <citation type="submission" date="2020-09" db="EMBL/GenBank/DDBJ databases">
        <authorList>
            <person name="Sun Q."/>
            <person name="Zhou Y."/>
        </authorList>
    </citation>
    <scope>NUCLEOTIDE SEQUENCE</scope>
    <source>
        <strain evidence="2">CGMCC 4.5737</strain>
    </source>
</reference>
<dbReference type="CDD" id="cd03024">
    <property type="entry name" value="DsbA_FrnE"/>
    <property type="match status" value="1"/>
</dbReference>
<dbReference type="PANTHER" id="PTHR13887:SF41">
    <property type="entry name" value="THIOREDOXIN SUPERFAMILY PROTEIN"/>
    <property type="match status" value="1"/>
</dbReference>
<evidence type="ECO:0000313" key="2">
    <source>
        <dbReference type="EMBL" id="GGM73525.1"/>
    </source>
</evidence>
<organism evidence="2 3">
    <name type="scientific">Longimycelium tulufanense</name>
    <dbReference type="NCBI Taxonomy" id="907463"/>
    <lineage>
        <taxon>Bacteria</taxon>
        <taxon>Bacillati</taxon>
        <taxon>Actinomycetota</taxon>
        <taxon>Actinomycetes</taxon>
        <taxon>Pseudonocardiales</taxon>
        <taxon>Pseudonocardiaceae</taxon>
        <taxon>Longimycelium</taxon>
    </lineage>
</organism>
<dbReference type="PANTHER" id="PTHR13887">
    <property type="entry name" value="GLUTATHIONE S-TRANSFERASE KAPPA"/>
    <property type="match status" value="1"/>
</dbReference>
<proteinExistence type="predicted"/>
<dbReference type="AlphaFoldDB" id="A0A8J3CCG6"/>
<dbReference type="Gene3D" id="1.25.40.10">
    <property type="entry name" value="Tetratricopeptide repeat domain"/>
    <property type="match status" value="1"/>
</dbReference>
<reference evidence="2" key="1">
    <citation type="journal article" date="2014" name="Int. J. Syst. Evol. Microbiol.">
        <title>Complete genome sequence of Corynebacterium casei LMG S-19264T (=DSM 44701T), isolated from a smear-ripened cheese.</title>
        <authorList>
            <consortium name="US DOE Joint Genome Institute (JGI-PGF)"/>
            <person name="Walter F."/>
            <person name="Albersmeier A."/>
            <person name="Kalinowski J."/>
            <person name="Ruckert C."/>
        </authorList>
    </citation>
    <scope>NUCLEOTIDE SEQUENCE</scope>
    <source>
        <strain evidence="2">CGMCC 4.5737</strain>
    </source>
</reference>
<dbReference type="Gene3D" id="3.40.30.10">
    <property type="entry name" value="Glutaredoxin"/>
    <property type="match status" value="1"/>
</dbReference>
<feature type="domain" description="DSBA-like thioredoxin" evidence="1">
    <location>
        <begin position="3"/>
        <end position="205"/>
    </location>
</feature>
<dbReference type="GO" id="GO:0016491">
    <property type="term" value="F:oxidoreductase activity"/>
    <property type="evidence" value="ECO:0007669"/>
    <property type="project" value="InterPro"/>
</dbReference>
<dbReference type="Proteomes" id="UP000637578">
    <property type="component" value="Unassembled WGS sequence"/>
</dbReference>
<dbReference type="Pfam" id="PF01323">
    <property type="entry name" value="DSBA"/>
    <property type="match status" value="1"/>
</dbReference>
<dbReference type="EMBL" id="BMMK01000030">
    <property type="protein sequence ID" value="GGM73525.1"/>
    <property type="molecule type" value="Genomic_DNA"/>
</dbReference>
<evidence type="ECO:0000313" key="3">
    <source>
        <dbReference type="Proteomes" id="UP000637578"/>
    </source>
</evidence>
<dbReference type="RefSeq" id="WP_189060894.1">
    <property type="nucleotide sequence ID" value="NZ_BMMK01000030.1"/>
</dbReference>
<evidence type="ECO:0000259" key="1">
    <source>
        <dbReference type="Pfam" id="PF01323"/>
    </source>
</evidence>
<protein>
    <recommendedName>
        <fullName evidence="1">DSBA-like thioredoxin domain-containing protein</fullName>
    </recommendedName>
</protein>
<sequence length="329" mass="36199">MRIEVWADVTCPWSFIGKHWLDQALARWLGEPVEVVWLPFQTDPTAPAQPRRLEEALASPEARDYDEEFGLSPARRRRPADIAVAEGLGALAPRWRVNTLDVHRLLAAARAEGGPGLQGELMDRLLRAHFLAGANLGDHDVLIDIAGSARMRGARAVLAGDAWAEEVNRALARGRAKGVPASPTFVVGRRMLWGAAPVEALIELLEQPTPTVEDGAVADFRYAEALLDARDPLGALRLLRPLLAEHRDRAVRVLEARAYLVSAQLRRAERLLGELAEQDPTDDYVRYLLGQAVERQARVGEALRHHRLAAALRPDPVYTEAVARVAVAA</sequence>
<dbReference type="Pfam" id="PF14559">
    <property type="entry name" value="TPR_19"/>
    <property type="match status" value="1"/>
</dbReference>
<gene>
    <name evidence="2" type="ORF">GCM10012275_50270</name>
</gene>
<dbReference type="SUPFAM" id="SSF48452">
    <property type="entry name" value="TPR-like"/>
    <property type="match status" value="1"/>
</dbReference>
<keyword evidence="3" id="KW-1185">Reference proteome</keyword>